<evidence type="ECO:0000259" key="3">
    <source>
        <dbReference type="Pfam" id="PF10536"/>
    </source>
</evidence>
<feature type="region of interest" description="Disordered" evidence="1">
    <location>
        <begin position="448"/>
        <end position="472"/>
    </location>
</feature>
<proteinExistence type="predicted"/>
<gene>
    <name evidence="4" type="ORF">CCAM_LOCUS15346</name>
</gene>
<accession>A0A484LB33</accession>
<evidence type="ECO:0000256" key="1">
    <source>
        <dbReference type="SAM" id="MobiDB-lite"/>
    </source>
</evidence>
<feature type="region of interest" description="Disordered" evidence="1">
    <location>
        <begin position="313"/>
        <end position="346"/>
    </location>
</feature>
<dbReference type="PANTHER" id="PTHR46033">
    <property type="entry name" value="PROTEIN MAIN-LIKE 2"/>
    <property type="match status" value="1"/>
</dbReference>
<dbReference type="InterPro" id="IPR019557">
    <property type="entry name" value="AminoTfrase-like_pln_mobile"/>
</dbReference>
<protein>
    <recommendedName>
        <fullName evidence="3">Aminotransferase-like plant mobile domain-containing protein</fullName>
    </recommendedName>
</protein>
<feature type="compositionally biased region" description="Basic and acidic residues" evidence="1">
    <location>
        <begin position="462"/>
        <end position="472"/>
    </location>
</feature>
<dbReference type="OrthoDB" id="1716420at2759"/>
<feature type="domain" description="Aminotransferase-like plant mobile" evidence="3">
    <location>
        <begin position="7"/>
        <end position="117"/>
    </location>
</feature>
<keyword evidence="2" id="KW-0812">Transmembrane</keyword>
<keyword evidence="2" id="KW-1133">Transmembrane helix</keyword>
<dbReference type="InterPro" id="IPR044824">
    <property type="entry name" value="MAIN-like"/>
</dbReference>
<dbReference type="Proteomes" id="UP000595140">
    <property type="component" value="Unassembled WGS sequence"/>
</dbReference>
<name>A0A484LB33_9ASTE</name>
<dbReference type="AlphaFoldDB" id="A0A484LB33"/>
<evidence type="ECO:0000256" key="2">
    <source>
        <dbReference type="SAM" id="Phobius"/>
    </source>
</evidence>
<reference evidence="4 5" key="1">
    <citation type="submission" date="2018-04" db="EMBL/GenBank/DDBJ databases">
        <authorList>
            <person name="Vogel A."/>
        </authorList>
    </citation>
    <scope>NUCLEOTIDE SEQUENCE [LARGE SCALE GENOMIC DNA]</scope>
</reference>
<organism evidence="4 5">
    <name type="scientific">Cuscuta campestris</name>
    <dbReference type="NCBI Taxonomy" id="132261"/>
    <lineage>
        <taxon>Eukaryota</taxon>
        <taxon>Viridiplantae</taxon>
        <taxon>Streptophyta</taxon>
        <taxon>Embryophyta</taxon>
        <taxon>Tracheophyta</taxon>
        <taxon>Spermatophyta</taxon>
        <taxon>Magnoliopsida</taxon>
        <taxon>eudicotyledons</taxon>
        <taxon>Gunneridae</taxon>
        <taxon>Pentapetalae</taxon>
        <taxon>asterids</taxon>
        <taxon>lamiids</taxon>
        <taxon>Solanales</taxon>
        <taxon>Convolvulaceae</taxon>
        <taxon>Cuscuteae</taxon>
        <taxon>Cuscuta</taxon>
        <taxon>Cuscuta subgen. Grammica</taxon>
        <taxon>Cuscuta sect. Cleistogrammica</taxon>
    </lineage>
</organism>
<dbReference type="EMBL" id="OOIL02001215">
    <property type="protein sequence ID" value="VFQ73570.1"/>
    <property type="molecule type" value="Genomic_DNA"/>
</dbReference>
<keyword evidence="2" id="KW-0472">Membrane</keyword>
<evidence type="ECO:0000313" key="5">
    <source>
        <dbReference type="Proteomes" id="UP000595140"/>
    </source>
</evidence>
<keyword evidence="5" id="KW-1185">Reference proteome</keyword>
<sequence length="472" mass="54185">MYSASARQNVRYFRNELDCLQFRNVVWQPYDIDNLPAYCRRSPQLWTFQGYVIYRSIIEPVMPMRFTRQFGMLQTIPELTHPYTEAYHKPKGCKSTQTVQACVAQWRDNRFAFTVFHEMEPIVGENPFQITVEYANRFATYGRRIIGNPYHRPLEGSENTSAKLAFLVNTIKKAERRLGKVLGAVAAEVRENLRGALENFDPNENELLEDEEMHGDEDEFDANEVETGPYFPQTDITQPGQSTQEDLFGATQFDTRNLGGDNFASSSMPHDYENSPFDEIDGIDSDRLWEIFFQKAIPLGLLEVYIDSARAGGDEAGPSRRDYRVRSQGETIADEVIDNPDSDDDEEYIPSDDDIDTEEHWIHEMEAEAGVRGISGGVSDGPLAIGTVVDVVYASEPPNLNATPEETPRFNGLPIIYLVFMFMLFTTLFDNKFLTTYYRLVLPPKRPTDEIPRSGRRQRNRYQGEMDFRARR</sequence>
<feature type="transmembrane region" description="Helical" evidence="2">
    <location>
        <begin position="410"/>
        <end position="429"/>
    </location>
</feature>
<dbReference type="Pfam" id="PF10536">
    <property type="entry name" value="PMD"/>
    <property type="match status" value="1"/>
</dbReference>
<dbReference type="GO" id="GO:0010073">
    <property type="term" value="P:meristem maintenance"/>
    <property type="evidence" value="ECO:0007669"/>
    <property type="project" value="InterPro"/>
</dbReference>
<evidence type="ECO:0000313" key="4">
    <source>
        <dbReference type="EMBL" id="VFQ73570.1"/>
    </source>
</evidence>
<dbReference type="PANTHER" id="PTHR46033:SF1">
    <property type="entry name" value="PROTEIN MAIN-LIKE 2"/>
    <property type="match status" value="1"/>
</dbReference>
<feature type="compositionally biased region" description="Acidic residues" evidence="1">
    <location>
        <begin position="332"/>
        <end position="346"/>
    </location>
</feature>
<feature type="compositionally biased region" description="Basic and acidic residues" evidence="1">
    <location>
        <begin position="317"/>
        <end position="327"/>
    </location>
</feature>